<gene>
    <name evidence="2" type="ORF">SAMN05421545_1335</name>
</gene>
<sequence length="201" mass="21600">MFSVSGLVILAAGASTRLGQPKQLLYYQGKSLLQRAAQVATEAGFSPVVVVLGAQAEKLIPELANLPVTTVQNPDWQEGMASSIRTGLQELLKLKPTLDDVTFMVCDQPFVDAAVLKQLLQAKQDGRSGIIACAYQGTLGTPVLFDKFYFPELLALEGQEGAKKIILKHPIAVRSLRFEAGAIDIDTAADYAALLQTDLPD</sequence>
<keyword evidence="2" id="KW-0808">Transferase</keyword>
<dbReference type="PANTHER" id="PTHR43777">
    <property type="entry name" value="MOLYBDENUM COFACTOR CYTIDYLYLTRANSFERASE"/>
    <property type="match status" value="1"/>
</dbReference>
<dbReference type="STRING" id="1077936.SAMN05421545_1335"/>
<keyword evidence="2" id="KW-0548">Nucleotidyltransferase</keyword>
<dbReference type="GO" id="GO:0016779">
    <property type="term" value="F:nucleotidyltransferase activity"/>
    <property type="evidence" value="ECO:0007669"/>
    <property type="project" value="UniProtKB-KW"/>
</dbReference>
<dbReference type="SUPFAM" id="SSF53448">
    <property type="entry name" value="Nucleotide-diphospho-sugar transferases"/>
    <property type="match status" value="1"/>
</dbReference>
<dbReference type="Pfam" id="PF12804">
    <property type="entry name" value="NTP_transf_3"/>
    <property type="match status" value="1"/>
</dbReference>
<dbReference type="Gene3D" id="3.90.550.10">
    <property type="entry name" value="Spore Coat Polysaccharide Biosynthesis Protein SpsA, Chain A"/>
    <property type="match status" value="1"/>
</dbReference>
<protein>
    <submittedName>
        <fullName evidence="2">Molybdenum cofactor cytidylyltransferase</fullName>
    </submittedName>
</protein>
<dbReference type="InterPro" id="IPR029044">
    <property type="entry name" value="Nucleotide-diphossugar_trans"/>
</dbReference>
<dbReference type="InterPro" id="IPR025877">
    <property type="entry name" value="MobA-like_NTP_Trfase"/>
</dbReference>
<dbReference type="CDD" id="cd04182">
    <property type="entry name" value="GT_2_like_f"/>
    <property type="match status" value="1"/>
</dbReference>
<organism evidence="2 3">
    <name type="scientific">Pontibacter lucknowensis</name>
    <dbReference type="NCBI Taxonomy" id="1077936"/>
    <lineage>
        <taxon>Bacteria</taxon>
        <taxon>Pseudomonadati</taxon>
        <taxon>Bacteroidota</taxon>
        <taxon>Cytophagia</taxon>
        <taxon>Cytophagales</taxon>
        <taxon>Hymenobacteraceae</taxon>
        <taxon>Pontibacter</taxon>
    </lineage>
</organism>
<accession>A0A1N6W2Z1</accession>
<feature type="domain" description="MobA-like NTP transferase" evidence="1">
    <location>
        <begin position="8"/>
        <end position="169"/>
    </location>
</feature>
<proteinExistence type="predicted"/>
<dbReference type="EMBL" id="FTNM01000002">
    <property type="protein sequence ID" value="SIQ84491.1"/>
    <property type="molecule type" value="Genomic_DNA"/>
</dbReference>
<dbReference type="Proteomes" id="UP000185924">
    <property type="component" value="Unassembled WGS sequence"/>
</dbReference>
<evidence type="ECO:0000313" key="3">
    <source>
        <dbReference type="Proteomes" id="UP000185924"/>
    </source>
</evidence>
<dbReference type="RefSeq" id="WP_076421561.1">
    <property type="nucleotide sequence ID" value="NZ_FTNM01000002.1"/>
</dbReference>
<name>A0A1N6W2Z1_9BACT</name>
<dbReference type="PANTHER" id="PTHR43777:SF1">
    <property type="entry name" value="MOLYBDENUM COFACTOR CYTIDYLYLTRANSFERASE"/>
    <property type="match status" value="1"/>
</dbReference>
<reference evidence="3" key="1">
    <citation type="submission" date="2017-01" db="EMBL/GenBank/DDBJ databases">
        <authorList>
            <person name="Varghese N."/>
            <person name="Submissions S."/>
        </authorList>
    </citation>
    <scope>NUCLEOTIDE SEQUENCE [LARGE SCALE GENOMIC DNA]</scope>
    <source>
        <strain evidence="3">DM9</strain>
    </source>
</reference>
<keyword evidence="3" id="KW-1185">Reference proteome</keyword>
<evidence type="ECO:0000313" key="2">
    <source>
        <dbReference type="EMBL" id="SIQ84491.1"/>
    </source>
</evidence>
<evidence type="ECO:0000259" key="1">
    <source>
        <dbReference type="Pfam" id="PF12804"/>
    </source>
</evidence>
<dbReference type="OrthoDB" id="9779263at2"/>
<dbReference type="AlphaFoldDB" id="A0A1N6W2Z1"/>